<dbReference type="Proteomes" id="UP000238322">
    <property type="component" value="Unassembled WGS sequence"/>
</dbReference>
<proteinExistence type="predicted"/>
<comment type="caution">
    <text evidence="3">The sequence shown here is derived from an EMBL/GenBank/DDBJ whole genome shotgun (WGS) entry which is preliminary data.</text>
</comment>
<reference evidence="3 4" key="1">
    <citation type="submission" date="2018-02" db="EMBL/GenBank/DDBJ databases">
        <title>Comparative genomes isolates from brazilian mangrove.</title>
        <authorList>
            <person name="Araujo J.E."/>
            <person name="Taketani R.G."/>
            <person name="Silva M.C.P."/>
            <person name="Loureco M.V."/>
            <person name="Andreote F.D."/>
        </authorList>
    </citation>
    <scope>NUCLEOTIDE SEQUENCE [LARGE SCALE GENOMIC DNA]</scope>
    <source>
        <strain evidence="3 4">Hex-1 MGV</strain>
    </source>
</reference>
<organism evidence="3 4">
    <name type="scientific">Blastopirellula marina</name>
    <dbReference type="NCBI Taxonomy" id="124"/>
    <lineage>
        <taxon>Bacteria</taxon>
        <taxon>Pseudomonadati</taxon>
        <taxon>Planctomycetota</taxon>
        <taxon>Planctomycetia</taxon>
        <taxon>Pirellulales</taxon>
        <taxon>Pirellulaceae</taxon>
        <taxon>Blastopirellula</taxon>
    </lineage>
</organism>
<dbReference type="PANTHER" id="PTHR35848">
    <property type="entry name" value="OXALATE-BINDING PROTEIN"/>
    <property type="match status" value="1"/>
</dbReference>
<dbReference type="AlphaFoldDB" id="A0A2S8FVH4"/>
<accession>A0A2S8FVH4</accession>
<dbReference type="GO" id="GO:0046872">
    <property type="term" value="F:metal ion binding"/>
    <property type="evidence" value="ECO:0007669"/>
    <property type="project" value="UniProtKB-KW"/>
</dbReference>
<evidence type="ECO:0000313" key="4">
    <source>
        <dbReference type="Proteomes" id="UP000238322"/>
    </source>
</evidence>
<dbReference type="OrthoDB" id="282518at2"/>
<gene>
    <name evidence="3" type="ORF">C5Y83_09690</name>
</gene>
<dbReference type="Gene3D" id="2.60.120.10">
    <property type="entry name" value="Jelly Rolls"/>
    <property type="match status" value="1"/>
</dbReference>
<evidence type="ECO:0000259" key="2">
    <source>
        <dbReference type="Pfam" id="PF07883"/>
    </source>
</evidence>
<evidence type="ECO:0000256" key="1">
    <source>
        <dbReference type="ARBA" id="ARBA00022723"/>
    </source>
</evidence>
<protein>
    <recommendedName>
        <fullName evidence="2">Cupin type-2 domain-containing protein</fullName>
    </recommendedName>
</protein>
<dbReference type="InterPro" id="IPR051610">
    <property type="entry name" value="GPI/OXD"/>
</dbReference>
<dbReference type="EMBL" id="PUHY01000006">
    <property type="protein sequence ID" value="PQO36178.1"/>
    <property type="molecule type" value="Genomic_DNA"/>
</dbReference>
<name>A0A2S8FVH4_9BACT</name>
<dbReference type="SUPFAM" id="SSF51182">
    <property type="entry name" value="RmlC-like cupins"/>
    <property type="match status" value="1"/>
</dbReference>
<dbReference type="InterPro" id="IPR014710">
    <property type="entry name" value="RmlC-like_jellyroll"/>
</dbReference>
<sequence>MDQRYGYVNAGPLDQWGGFRFQLRDMPPVPKRFLKSELNLTGMEVSLNCCPAGAGMPFAHKHCKNEEVYVFLTGEGEFQAGEDILPISPGACFSCPPEMTRAFRNTSSVPMEFIVIQAEAGTYSGSGETNDGEIVPNALVWGNASANS</sequence>
<keyword evidence="1" id="KW-0479">Metal-binding</keyword>
<dbReference type="InterPro" id="IPR013096">
    <property type="entry name" value="Cupin_2"/>
</dbReference>
<dbReference type="PANTHER" id="PTHR35848:SF6">
    <property type="entry name" value="CUPIN TYPE-2 DOMAIN-CONTAINING PROTEIN"/>
    <property type="match status" value="1"/>
</dbReference>
<evidence type="ECO:0000313" key="3">
    <source>
        <dbReference type="EMBL" id="PQO36178.1"/>
    </source>
</evidence>
<dbReference type="Pfam" id="PF07883">
    <property type="entry name" value="Cupin_2"/>
    <property type="match status" value="1"/>
</dbReference>
<feature type="domain" description="Cupin type-2" evidence="2">
    <location>
        <begin position="51"/>
        <end position="116"/>
    </location>
</feature>
<dbReference type="RefSeq" id="WP_105329468.1">
    <property type="nucleotide sequence ID" value="NZ_PUHY01000006.1"/>
</dbReference>
<dbReference type="InterPro" id="IPR011051">
    <property type="entry name" value="RmlC_Cupin_sf"/>
</dbReference>